<evidence type="ECO:0000313" key="9">
    <source>
        <dbReference type="Proteomes" id="UP000225706"/>
    </source>
</evidence>
<dbReference type="AlphaFoldDB" id="A0A2B4R4S8"/>
<dbReference type="SUPFAM" id="SSF49265">
    <property type="entry name" value="Fibronectin type III"/>
    <property type="match status" value="1"/>
</dbReference>
<feature type="region of interest" description="Disordered" evidence="5">
    <location>
        <begin position="602"/>
        <end position="660"/>
    </location>
</feature>
<evidence type="ECO:0000259" key="7">
    <source>
        <dbReference type="PROSITE" id="PS50853"/>
    </source>
</evidence>
<feature type="compositionally biased region" description="Low complexity" evidence="5">
    <location>
        <begin position="371"/>
        <end position="389"/>
    </location>
</feature>
<feature type="compositionally biased region" description="Basic and acidic residues" evidence="5">
    <location>
        <begin position="612"/>
        <end position="621"/>
    </location>
</feature>
<dbReference type="OrthoDB" id="5969272at2759"/>
<keyword evidence="3 6" id="KW-1133">Transmembrane helix</keyword>
<dbReference type="PANTHER" id="PTHR47510:SF3">
    <property type="entry name" value="ENDO_EXONUCLEASE_PHOSPHATASE DOMAIN-CONTAINING PROTEIN"/>
    <property type="match status" value="1"/>
</dbReference>
<dbReference type="InterPro" id="IPR026966">
    <property type="entry name" value="Neurofascin/L1/NrCAM_C"/>
</dbReference>
<feature type="domain" description="Fibronectin type-III" evidence="7">
    <location>
        <begin position="474"/>
        <end position="576"/>
    </location>
</feature>
<evidence type="ECO:0000256" key="3">
    <source>
        <dbReference type="ARBA" id="ARBA00022989"/>
    </source>
</evidence>
<feature type="region of interest" description="Disordered" evidence="5">
    <location>
        <begin position="367"/>
        <end position="394"/>
    </location>
</feature>
<organism evidence="8 9">
    <name type="scientific">Stylophora pistillata</name>
    <name type="common">Smooth cauliflower coral</name>
    <dbReference type="NCBI Taxonomy" id="50429"/>
    <lineage>
        <taxon>Eukaryota</taxon>
        <taxon>Metazoa</taxon>
        <taxon>Cnidaria</taxon>
        <taxon>Anthozoa</taxon>
        <taxon>Hexacorallia</taxon>
        <taxon>Scleractinia</taxon>
        <taxon>Astrocoeniina</taxon>
        <taxon>Pocilloporidae</taxon>
        <taxon>Stylophora</taxon>
    </lineage>
</organism>
<keyword evidence="9" id="KW-1185">Reference proteome</keyword>
<dbReference type="STRING" id="50429.A0A2B4R4S8"/>
<comment type="caution">
    <text evidence="8">The sequence shown here is derived from an EMBL/GenBank/DDBJ whole genome shotgun (WGS) entry which is preliminary data.</text>
</comment>
<reference evidence="9" key="1">
    <citation type="journal article" date="2017" name="bioRxiv">
        <title>Comparative analysis of the genomes of Stylophora pistillata and Acropora digitifera provides evidence for extensive differences between species of corals.</title>
        <authorList>
            <person name="Voolstra C.R."/>
            <person name="Li Y."/>
            <person name="Liew Y.J."/>
            <person name="Baumgarten S."/>
            <person name="Zoccola D."/>
            <person name="Flot J.-F."/>
            <person name="Tambutte S."/>
            <person name="Allemand D."/>
            <person name="Aranda M."/>
        </authorList>
    </citation>
    <scope>NUCLEOTIDE SEQUENCE [LARGE SCALE GENOMIC DNA]</scope>
</reference>
<feature type="region of interest" description="Disordered" evidence="5">
    <location>
        <begin position="294"/>
        <end position="325"/>
    </location>
</feature>
<dbReference type="InterPro" id="IPR003961">
    <property type="entry name" value="FN3_dom"/>
</dbReference>
<name>A0A2B4R4S8_STYPI</name>
<dbReference type="InterPro" id="IPR036116">
    <property type="entry name" value="FN3_sf"/>
</dbReference>
<keyword evidence="4 6" id="KW-0472">Membrane</keyword>
<dbReference type="Proteomes" id="UP000225706">
    <property type="component" value="Unassembled WGS sequence"/>
</dbReference>
<dbReference type="Pfam" id="PF13882">
    <property type="entry name" value="Bravo_FIGEY"/>
    <property type="match status" value="1"/>
</dbReference>
<evidence type="ECO:0000256" key="2">
    <source>
        <dbReference type="ARBA" id="ARBA00022692"/>
    </source>
</evidence>
<dbReference type="PANTHER" id="PTHR47510">
    <property type="entry name" value="REVERSE TRANSCRIPTASE DOMAIN-CONTAINING PROTEIN"/>
    <property type="match status" value="1"/>
</dbReference>
<dbReference type="PROSITE" id="PS50853">
    <property type="entry name" value="FN3"/>
    <property type="match status" value="1"/>
</dbReference>
<feature type="compositionally biased region" description="Polar residues" evidence="5">
    <location>
        <begin position="297"/>
        <end position="316"/>
    </location>
</feature>
<evidence type="ECO:0000256" key="6">
    <source>
        <dbReference type="SAM" id="Phobius"/>
    </source>
</evidence>
<gene>
    <name evidence="8" type="primary">l1cam</name>
    <name evidence="8" type="ORF">AWC38_SpisGene23375</name>
</gene>
<feature type="compositionally biased region" description="Basic and acidic residues" evidence="5">
    <location>
        <begin position="642"/>
        <end position="653"/>
    </location>
</feature>
<dbReference type="SMART" id="SM00060">
    <property type="entry name" value="FN3"/>
    <property type="match status" value="2"/>
</dbReference>
<evidence type="ECO:0000313" key="8">
    <source>
        <dbReference type="EMBL" id="PFX12631.1"/>
    </source>
</evidence>
<protein>
    <submittedName>
        <fullName evidence="8">Neural cell adhesion molecule L1</fullName>
    </submittedName>
</protein>
<dbReference type="InterPro" id="IPR013783">
    <property type="entry name" value="Ig-like_fold"/>
</dbReference>
<dbReference type="Gene3D" id="2.60.40.10">
    <property type="entry name" value="Immunoglobulins"/>
    <property type="match status" value="2"/>
</dbReference>
<dbReference type="GO" id="GO:0016020">
    <property type="term" value="C:membrane"/>
    <property type="evidence" value="ECO:0007669"/>
    <property type="project" value="UniProtKB-SubCell"/>
</dbReference>
<feature type="transmembrane region" description="Helical" evidence="6">
    <location>
        <begin position="235"/>
        <end position="258"/>
    </location>
</feature>
<proteinExistence type="predicted"/>
<dbReference type="CDD" id="cd00063">
    <property type="entry name" value="FN3"/>
    <property type="match status" value="2"/>
</dbReference>
<dbReference type="EMBL" id="LSMT01001252">
    <property type="protein sequence ID" value="PFX12631.1"/>
    <property type="molecule type" value="Genomic_DNA"/>
</dbReference>
<evidence type="ECO:0000256" key="4">
    <source>
        <dbReference type="ARBA" id="ARBA00023136"/>
    </source>
</evidence>
<sequence length="660" mass="74281">MNSSVRKELNKRYKLLLKAQKTPMGSQAWIDYKKARNECTKLLRLAESNHWLSKFNETTSPRDFWKTVRSFEGKRTTTNIVPIKDSAGVVHSDDTSKANNLNSFFVSVGKALSKSTQDSSINSPYQSAKNNGASLYNIALNRDLLKSSLRCLKPGKASGPDYISSRELRLIRDAFLDCFMPLAQRSILECKFHSQWKQAQVKCLHKKGNTLDCGNYKPITFLSIPGKLLENVTSVMIVIAVGCGVVFGIFLIFFVVFCKRRQLKNKQQETKPAVLFRHSVVEICDEIPVERPIGRESTPTEQYSQLTYRRPVNNSGKSDDGTMRNTSEDSYGYCHVYQSVDKNTSVTAAPDYQNIPTAVIEPDYQNVQTQEEGTSSTSVHSSGSQTESGYEPLKGSDRQNIFYWGTILSAKTRRRRRAIPSYANSADVKARTTSSTAVLDLKPYTSYKVAIKAFNSGGKGPATYETYFDTLQDVPGPPSDVKVYPFALYILVTWKPPVEPNGIIKNYQAGSAKFKGSEPKDTPVEMTELETSKRRYLIGKEVKQEELTNYVVEIQAKTEPGYGASVRIPTKTVKVSGHQIVEFVLLLWLMNEVLCLFREEKPPPYQSQSSLDNRDSYRDSLDDYGEGPQFKEDGSFIEEYGDEKKQPPDEKDQSAFATFV</sequence>
<comment type="subcellular location">
    <subcellularLocation>
        <location evidence="1">Membrane</location>
        <topology evidence="1">Single-pass membrane protein</topology>
    </subcellularLocation>
</comment>
<keyword evidence="2 6" id="KW-0812">Transmembrane</keyword>
<evidence type="ECO:0000256" key="5">
    <source>
        <dbReference type="SAM" id="MobiDB-lite"/>
    </source>
</evidence>
<accession>A0A2B4R4S8</accession>
<evidence type="ECO:0000256" key="1">
    <source>
        <dbReference type="ARBA" id="ARBA00004167"/>
    </source>
</evidence>